<accession>A0A6P1DB40</accession>
<gene>
    <name evidence="2" type="ORF">GV789_13820</name>
    <name evidence="3" type="ORF">GV794_23815</name>
</gene>
<dbReference type="EMBL" id="JAAGUX010000060">
    <property type="protein sequence ID" value="NEW58648.1"/>
    <property type="molecule type" value="Genomic_DNA"/>
</dbReference>
<sequence length="72" mass="7982">MIAPSLAEEGGLGYQPYVDPTRADRVLIAEEWTDAAALEHHFTLPHFQHVAAVLAEILAEPFTLRRLTDMPA</sequence>
<dbReference type="GO" id="GO:0004497">
    <property type="term" value="F:monooxygenase activity"/>
    <property type="evidence" value="ECO:0007669"/>
    <property type="project" value="UniProtKB-KW"/>
</dbReference>
<dbReference type="SUPFAM" id="SSF54909">
    <property type="entry name" value="Dimeric alpha+beta barrel"/>
    <property type="match status" value="1"/>
</dbReference>
<dbReference type="Gene3D" id="3.30.70.100">
    <property type="match status" value="1"/>
</dbReference>
<comment type="caution">
    <text evidence="2">The sequence shown here is derived from an EMBL/GenBank/DDBJ whole genome shotgun (WGS) entry which is preliminary data.</text>
</comment>
<keyword evidence="2" id="KW-0503">Monooxygenase</keyword>
<organism evidence="2 4">
    <name type="scientific">Nocardia cyriacigeorgica</name>
    <dbReference type="NCBI Taxonomy" id="135487"/>
    <lineage>
        <taxon>Bacteria</taxon>
        <taxon>Bacillati</taxon>
        <taxon>Actinomycetota</taxon>
        <taxon>Actinomycetes</taxon>
        <taxon>Mycobacteriales</taxon>
        <taxon>Nocardiaceae</taxon>
        <taxon>Nocardia</taxon>
    </lineage>
</organism>
<dbReference type="Pfam" id="PF03992">
    <property type="entry name" value="ABM"/>
    <property type="match status" value="1"/>
</dbReference>
<evidence type="ECO:0000313" key="5">
    <source>
        <dbReference type="Proteomes" id="UP000470876"/>
    </source>
</evidence>
<dbReference type="InterPro" id="IPR007138">
    <property type="entry name" value="ABM_dom"/>
</dbReference>
<dbReference type="Proteomes" id="UP000470876">
    <property type="component" value="Unassembled WGS sequence"/>
</dbReference>
<evidence type="ECO:0000259" key="1">
    <source>
        <dbReference type="PROSITE" id="PS51725"/>
    </source>
</evidence>
<reference evidence="4 5" key="1">
    <citation type="submission" date="2020-01" db="EMBL/GenBank/DDBJ databases">
        <title>Genetics and antimicrobial susceptibilities of Nocardia species isolated from the soil; a comparison with species isolated from humans.</title>
        <authorList>
            <person name="Carrasco G."/>
            <person name="Monzon S."/>
            <person name="Sansegundo M."/>
            <person name="Garcia E."/>
            <person name="Garrido N."/>
            <person name="Medina M.J."/>
            <person name="Villalon P."/>
            <person name="Ramirez-Arocha A.C."/>
            <person name="Jimenez P."/>
            <person name="Cuesta I."/>
            <person name="Valdezate S."/>
        </authorList>
    </citation>
    <scope>NUCLEOTIDE SEQUENCE [LARGE SCALE GENOMIC DNA]</scope>
    <source>
        <strain evidence="2 4">CNM20110639</strain>
        <strain evidence="3 5">CNM20110649</strain>
    </source>
</reference>
<dbReference type="Proteomes" id="UP000468928">
    <property type="component" value="Unassembled WGS sequence"/>
</dbReference>
<dbReference type="EMBL" id="JAAGUZ010000032">
    <property type="protein sequence ID" value="NEW45522.1"/>
    <property type="molecule type" value="Genomic_DNA"/>
</dbReference>
<feature type="domain" description="ABM" evidence="1">
    <location>
        <begin position="1"/>
        <end position="67"/>
    </location>
</feature>
<evidence type="ECO:0000313" key="3">
    <source>
        <dbReference type="EMBL" id="NEW58648.1"/>
    </source>
</evidence>
<proteinExistence type="predicted"/>
<name>A0A6P1DB40_9NOCA</name>
<evidence type="ECO:0000313" key="4">
    <source>
        <dbReference type="Proteomes" id="UP000468928"/>
    </source>
</evidence>
<keyword evidence="2" id="KW-0560">Oxidoreductase</keyword>
<dbReference type="AlphaFoldDB" id="A0A6P1DB40"/>
<dbReference type="InterPro" id="IPR011008">
    <property type="entry name" value="Dimeric_a/b-barrel"/>
</dbReference>
<evidence type="ECO:0000313" key="2">
    <source>
        <dbReference type="EMBL" id="NEW45522.1"/>
    </source>
</evidence>
<dbReference type="PROSITE" id="PS51725">
    <property type="entry name" value="ABM"/>
    <property type="match status" value="1"/>
</dbReference>
<keyword evidence="5" id="KW-1185">Reference proteome</keyword>
<protein>
    <submittedName>
        <fullName evidence="2">Antibiotic biosynthesis monooxygenase</fullName>
    </submittedName>
</protein>